<name>A0A0G0N4L9_9BACT</name>
<dbReference type="STRING" id="1618550.UT39_C0020G0016"/>
<proteinExistence type="predicted"/>
<gene>
    <name evidence="2" type="ORF">UT39_C0020G0016</name>
</gene>
<dbReference type="Proteomes" id="UP000034246">
    <property type="component" value="Unassembled WGS sequence"/>
</dbReference>
<dbReference type="PANTHER" id="PTHR42883:SF2">
    <property type="entry name" value="THYMIDYLYLTRANSFERASE"/>
    <property type="match status" value="1"/>
</dbReference>
<evidence type="ECO:0000259" key="1">
    <source>
        <dbReference type="Pfam" id="PF00483"/>
    </source>
</evidence>
<evidence type="ECO:0000313" key="3">
    <source>
        <dbReference type="Proteomes" id="UP000034246"/>
    </source>
</evidence>
<dbReference type="SUPFAM" id="SSF53448">
    <property type="entry name" value="Nucleotide-diphospho-sugar transferases"/>
    <property type="match status" value="1"/>
</dbReference>
<evidence type="ECO:0000313" key="2">
    <source>
        <dbReference type="EMBL" id="KKR10368.1"/>
    </source>
</evidence>
<dbReference type="AlphaFoldDB" id="A0A0G0N4L9"/>
<reference evidence="2 3" key="1">
    <citation type="journal article" date="2015" name="Nature">
        <title>rRNA introns, odd ribosomes, and small enigmatic genomes across a large radiation of phyla.</title>
        <authorList>
            <person name="Brown C.T."/>
            <person name="Hug L.A."/>
            <person name="Thomas B.C."/>
            <person name="Sharon I."/>
            <person name="Castelle C.J."/>
            <person name="Singh A."/>
            <person name="Wilkins M.J."/>
            <person name="Williams K.H."/>
            <person name="Banfield J.F."/>
        </authorList>
    </citation>
    <scope>NUCLEOTIDE SEQUENCE [LARGE SCALE GENOMIC DNA]</scope>
</reference>
<dbReference type="EMBL" id="LBWP01000020">
    <property type="protein sequence ID" value="KKR10368.1"/>
    <property type="molecule type" value="Genomic_DNA"/>
</dbReference>
<keyword evidence="2" id="KW-0808">Transferase</keyword>
<dbReference type="PANTHER" id="PTHR42883">
    <property type="entry name" value="GLUCOSE-1-PHOSPHATE THYMIDYLTRANSFERASE"/>
    <property type="match status" value="1"/>
</dbReference>
<dbReference type="Pfam" id="PF00483">
    <property type="entry name" value="NTP_transferase"/>
    <property type="match status" value="1"/>
</dbReference>
<accession>A0A0G0N4L9</accession>
<protein>
    <submittedName>
        <fullName evidence="2">Nucleotidyl transferase</fullName>
    </submittedName>
</protein>
<comment type="caution">
    <text evidence="2">The sequence shown here is derived from an EMBL/GenBank/DDBJ whole genome shotgun (WGS) entry which is preliminary data.</text>
</comment>
<dbReference type="GO" id="GO:0016740">
    <property type="term" value="F:transferase activity"/>
    <property type="evidence" value="ECO:0007669"/>
    <property type="project" value="UniProtKB-KW"/>
</dbReference>
<sequence>MNPKIDVVILAAGFGTRLGKLGEEIPKGLIALRNGDCLLGRLMKDLKSDVRIDKIFMVTNGLFYDVYKKWLVGNKLFDEIKVFNNGIQVAEKRNGALKDLFLISEEFDLSKSDLLVVPSDTFYGFNFSSFVDQIVLNRNNFLTIVRKVHSKNEIKGRLGCAVVENGKIISFEEKPKKPKSYYAAIPFYYYPKEYLSLLPKYLREGNNPDAPGNIIPWLIKKKKLATTYVTNEKALDVGTMGDVVKLRKLR</sequence>
<feature type="domain" description="Nucleotidyl transferase" evidence="1">
    <location>
        <begin position="8"/>
        <end position="245"/>
    </location>
</feature>
<dbReference type="InterPro" id="IPR005835">
    <property type="entry name" value="NTP_transferase_dom"/>
</dbReference>
<dbReference type="Gene3D" id="3.90.550.10">
    <property type="entry name" value="Spore Coat Polysaccharide Biosynthesis Protein SpsA, Chain A"/>
    <property type="match status" value="1"/>
</dbReference>
<organism evidence="2 3">
    <name type="scientific">Candidatus Woesebacteria bacterium GW2011_GWA1_39_21</name>
    <dbReference type="NCBI Taxonomy" id="1618550"/>
    <lineage>
        <taxon>Bacteria</taxon>
        <taxon>Candidatus Woeseibacteriota</taxon>
    </lineage>
</organism>
<dbReference type="InterPro" id="IPR029044">
    <property type="entry name" value="Nucleotide-diphossugar_trans"/>
</dbReference>